<dbReference type="Gene3D" id="3.80.10.10">
    <property type="entry name" value="Ribonuclease Inhibitor"/>
    <property type="match status" value="1"/>
</dbReference>
<reference evidence="1" key="1">
    <citation type="submission" date="2023-03" db="EMBL/GenBank/DDBJ databases">
        <title>Massive genome expansion in bonnet fungi (Mycena s.s.) driven by repeated elements and novel gene families across ecological guilds.</title>
        <authorList>
            <consortium name="Lawrence Berkeley National Laboratory"/>
            <person name="Harder C.B."/>
            <person name="Miyauchi S."/>
            <person name="Viragh M."/>
            <person name="Kuo A."/>
            <person name="Thoen E."/>
            <person name="Andreopoulos B."/>
            <person name="Lu D."/>
            <person name="Skrede I."/>
            <person name="Drula E."/>
            <person name="Henrissat B."/>
            <person name="Morin E."/>
            <person name="Kohler A."/>
            <person name="Barry K."/>
            <person name="LaButti K."/>
            <person name="Morin E."/>
            <person name="Salamov A."/>
            <person name="Lipzen A."/>
            <person name="Mereny Z."/>
            <person name="Hegedus B."/>
            <person name="Baldrian P."/>
            <person name="Stursova M."/>
            <person name="Weitz H."/>
            <person name="Taylor A."/>
            <person name="Grigoriev I.V."/>
            <person name="Nagy L.G."/>
            <person name="Martin F."/>
            <person name="Kauserud H."/>
        </authorList>
    </citation>
    <scope>NUCLEOTIDE SEQUENCE</scope>
    <source>
        <strain evidence="1">CBHHK002</strain>
    </source>
</reference>
<feature type="non-terminal residue" evidence="1">
    <location>
        <position position="1"/>
    </location>
</feature>
<proteinExistence type="predicted"/>
<protein>
    <submittedName>
        <fullName evidence="1">Uncharacterized protein</fullName>
    </submittedName>
</protein>
<dbReference type="InterPro" id="IPR032675">
    <property type="entry name" value="LRR_dom_sf"/>
</dbReference>
<dbReference type="AlphaFoldDB" id="A0AAD7EWP8"/>
<keyword evidence="2" id="KW-1185">Reference proteome</keyword>
<gene>
    <name evidence="1" type="ORF">DFH08DRAFT_691956</name>
</gene>
<dbReference type="EMBL" id="JARIHO010000010">
    <property type="protein sequence ID" value="KAJ7354163.1"/>
    <property type="molecule type" value="Genomic_DNA"/>
</dbReference>
<sequence>VSLEPTGGVSLDDASIEALARRWPNLRSLRLPGAGYRAPPSRATLRGVRELVRHCPRLKILAISFDASVVPDGILPDEEKNSLDWLDVDDAVLVNPASVAAYLSALFPDLQSIITRGDDMTEDVRERANQLDALWGEVGMLHPTVQAAMTILTPRQPESISGLDIF</sequence>
<comment type="caution">
    <text evidence="1">The sequence shown here is derived from an EMBL/GenBank/DDBJ whole genome shotgun (WGS) entry which is preliminary data.</text>
</comment>
<evidence type="ECO:0000313" key="2">
    <source>
        <dbReference type="Proteomes" id="UP001218218"/>
    </source>
</evidence>
<accession>A0AAD7EWP8</accession>
<dbReference type="Proteomes" id="UP001218218">
    <property type="component" value="Unassembled WGS sequence"/>
</dbReference>
<organism evidence="1 2">
    <name type="scientific">Mycena albidolilacea</name>
    <dbReference type="NCBI Taxonomy" id="1033008"/>
    <lineage>
        <taxon>Eukaryota</taxon>
        <taxon>Fungi</taxon>
        <taxon>Dikarya</taxon>
        <taxon>Basidiomycota</taxon>
        <taxon>Agaricomycotina</taxon>
        <taxon>Agaricomycetes</taxon>
        <taxon>Agaricomycetidae</taxon>
        <taxon>Agaricales</taxon>
        <taxon>Marasmiineae</taxon>
        <taxon>Mycenaceae</taxon>
        <taxon>Mycena</taxon>
    </lineage>
</organism>
<evidence type="ECO:0000313" key="1">
    <source>
        <dbReference type="EMBL" id="KAJ7354163.1"/>
    </source>
</evidence>
<name>A0AAD7EWP8_9AGAR</name>